<dbReference type="OrthoDB" id="9770553at2"/>
<keyword evidence="3" id="KW-1185">Reference proteome</keyword>
<dbReference type="Proteomes" id="UP000240357">
    <property type="component" value="Unassembled WGS sequence"/>
</dbReference>
<dbReference type="SUPFAM" id="SSF53335">
    <property type="entry name" value="S-adenosyl-L-methionine-dependent methyltransferases"/>
    <property type="match status" value="1"/>
</dbReference>
<keyword evidence="2" id="KW-0808">Transferase</keyword>
<sequence length="206" mass="23102">MSIFSKYISPRLMNMFMSVQVITPYRAELLQYAQGKILEIGFGSGLNLPHYPAGVREIDIVEINEGMKNLAQKNIAQSTIQVNYHTLNAELLPFPAATFDTVVSAWTLCSIAEVSRALAEIYRVLKPDGQFLFAEHGLSNEPQVQKWQHRLTPIQKIIADGCHLDRNIEALIAEAGFKFRKLRKEYAGSPKVASYFYIGVATKAIP</sequence>
<dbReference type="GO" id="GO:0032259">
    <property type="term" value="P:methylation"/>
    <property type="evidence" value="ECO:0007669"/>
    <property type="project" value="UniProtKB-KW"/>
</dbReference>
<dbReference type="PANTHER" id="PTHR45036:SF1">
    <property type="entry name" value="METHYLTRANSFERASE LIKE 7A"/>
    <property type="match status" value="1"/>
</dbReference>
<dbReference type="RefSeq" id="WP_106926503.1">
    <property type="nucleotide sequence ID" value="NZ_PYFT01000001.1"/>
</dbReference>
<dbReference type="InterPro" id="IPR013216">
    <property type="entry name" value="Methyltransf_11"/>
</dbReference>
<dbReference type="PANTHER" id="PTHR45036">
    <property type="entry name" value="METHYLTRANSFERASE LIKE 7B"/>
    <property type="match status" value="1"/>
</dbReference>
<gene>
    <name evidence="2" type="ORF">AHMF7605_03530</name>
</gene>
<dbReference type="AlphaFoldDB" id="A0A2T2YAV5"/>
<dbReference type="Gene3D" id="3.40.50.150">
    <property type="entry name" value="Vaccinia Virus protein VP39"/>
    <property type="match status" value="1"/>
</dbReference>
<keyword evidence="2" id="KW-0489">Methyltransferase</keyword>
<protein>
    <submittedName>
        <fullName evidence="2">SAM-dependent methyltransferase</fullName>
    </submittedName>
</protein>
<dbReference type="GO" id="GO:0008757">
    <property type="term" value="F:S-adenosylmethionine-dependent methyltransferase activity"/>
    <property type="evidence" value="ECO:0007669"/>
    <property type="project" value="InterPro"/>
</dbReference>
<dbReference type="InterPro" id="IPR029063">
    <property type="entry name" value="SAM-dependent_MTases_sf"/>
</dbReference>
<dbReference type="Pfam" id="PF08241">
    <property type="entry name" value="Methyltransf_11"/>
    <property type="match status" value="1"/>
</dbReference>
<evidence type="ECO:0000313" key="2">
    <source>
        <dbReference type="EMBL" id="PSR52660.1"/>
    </source>
</evidence>
<dbReference type="InterPro" id="IPR052356">
    <property type="entry name" value="Thiol_S-MT"/>
</dbReference>
<evidence type="ECO:0000259" key="1">
    <source>
        <dbReference type="Pfam" id="PF08241"/>
    </source>
</evidence>
<evidence type="ECO:0000313" key="3">
    <source>
        <dbReference type="Proteomes" id="UP000240357"/>
    </source>
</evidence>
<accession>A0A2T2YAV5</accession>
<reference evidence="2 3" key="1">
    <citation type="submission" date="2018-03" db="EMBL/GenBank/DDBJ databases">
        <title>Adhaeribacter sp. HMF7605 Genome sequencing and assembly.</title>
        <authorList>
            <person name="Kang H."/>
            <person name="Kang J."/>
            <person name="Cha I."/>
            <person name="Kim H."/>
            <person name="Joh K."/>
        </authorList>
    </citation>
    <scope>NUCLEOTIDE SEQUENCE [LARGE SCALE GENOMIC DNA]</scope>
    <source>
        <strain evidence="2 3">HMF7605</strain>
    </source>
</reference>
<dbReference type="CDD" id="cd02440">
    <property type="entry name" value="AdoMet_MTases"/>
    <property type="match status" value="1"/>
</dbReference>
<proteinExistence type="predicted"/>
<name>A0A2T2YAV5_9BACT</name>
<comment type="caution">
    <text evidence="2">The sequence shown here is derived from an EMBL/GenBank/DDBJ whole genome shotgun (WGS) entry which is preliminary data.</text>
</comment>
<dbReference type="EMBL" id="PYFT01000001">
    <property type="protein sequence ID" value="PSR52660.1"/>
    <property type="molecule type" value="Genomic_DNA"/>
</dbReference>
<feature type="domain" description="Methyltransferase type 11" evidence="1">
    <location>
        <begin position="38"/>
        <end position="133"/>
    </location>
</feature>
<organism evidence="2 3">
    <name type="scientific">Adhaeribacter arboris</name>
    <dbReference type="NCBI Taxonomy" id="2072846"/>
    <lineage>
        <taxon>Bacteria</taxon>
        <taxon>Pseudomonadati</taxon>
        <taxon>Bacteroidota</taxon>
        <taxon>Cytophagia</taxon>
        <taxon>Cytophagales</taxon>
        <taxon>Hymenobacteraceae</taxon>
        <taxon>Adhaeribacter</taxon>
    </lineage>
</organism>